<evidence type="ECO:0000256" key="1">
    <source>
        <dbReference type="SAM" id="MobiDB-lite"/>
    </source>
</evidence>
<feature type="compositionally biased region" description="Basic and acidic residues" evidence="1">
    <location>
        <begin position="279"/>
        <end position="293"/>
    </location>
</feature>
<reference evidence="3 4" key="1">
    <citation type="submission" date="2024-10" db="EMBL/GenBank/DDBJ databases">
        <title>Updated reference genomes for cyclostephanoid diatoms.</title>
        <authorList>
            <person name="Roberts W.R."/>
            <person name="Alverson A.J."/>
        </authorList>
    </citation>
    <scope>NUCLEOTIDE SEQUENCE [LARGE SCALE GENOMIC DNA]</scope>
    <source>
        <strain evidence="3 4">AJA010-31</strain>
    </source>
</reference>
<feature type="region of interest" description="Disordered" evidence="1">
    <location>
        <begin position="246"/>
        <end position="300"/>
    </location>
</feature>
<feature type="transmembrane region" description="Helical" evidence="2">
    <location>
        <begin position="130"/>
        <end position="153"/>
    </location>
</feature>
<name>A0ABD3NZP6_9STRA</name>
<evidence type="ECO:0000256" key="2">
    <source>
        <dbReference type="SAM" id="Phobius"/>
    </source>
</evidence>
<evidence type="ECO:0000313" key="4">
    <source>
        <dbReference type="Proteomes" id="UP001530400"/>
    </source>
</evidence>
<keyword evidence="4" id="KW-1185">Reference proteome</keyword>
<feature type="transmembrane region" description="Helical" evidence="2">
    <location>
        <begin position="103"/>
        <end position="124"/>
    </location>
</feature>
<keyword evidence="2" id="KW-0812">Transmembrane</keyword>
<feature type="transmembrane region" description="Helical" evidence="2">
    <location>
        <begin position="21"/>
        <end position="41"/>
    </location>
</feature>
<proteinExistence type="predicted"/>
<dbReference type="Proteomes" id="UP001530400">
    <property type="component" value="Unassembled WGS sequence"/>
</dbReference>
<protein>
    <submittedName>
        <fullName evidence="3">Uncharacterized protein</fullName>
    </submittedName>
</protein>
<feature type="transmembrane region" description="Helical" evidence="2">
    <location>
        <begin position="307"/>
        <end position="330"/>
    </location>
</feature>
<keyword evidence="2" id="KW-0472">Membrane</keyword>
<evidence type="ECO:0000313" key="3">
    <source>
        <dbReference type="EMBL" id="KAL3781189.1"/>
    </source>
</evidence>
<comment type="caution">
    <text evidence="3">The sequence shown here is derived from an EMBL/GenBank/DDBJ whole genome shotgun (WGS) entry which is preliminary data.</text>
</comment>
<gene>
    <name evidence="3" type="ORF">ACHAWO_010248</name>
</gene>
<dbReference type="AlphaFoldDB" id="A0ABD3NZP6"/>
<dbReference type="EMBL" id="JALLPJ020000858">
    <property type="protein sequence ID" value="KAL3781189.1"/>
    <property type="molecule type" value="Genomic_DNA"/>
</dbReference>
<sequence>MTSCCANSDKPMRSSALQWPWILLNVSLYAFALPWMLSAIVNQYFISKDYDSTLPGLDDTAARIFFISAHMGLGLICLLLYPLQFSQCIRRRFPKFHRWNGRVSLLAALFTSLCGMVFICLKKFHLVGGINMGIAFFTYGLVFGTCAVMTGYFARKREFRRHKNWAIRSYSQILASMLYRYFYAVLGGFQAVHFDPEEILNCDEMDVCDYFLKPFDAIHAWTFFIVPLLFAEAVIYLLRDQSKEQPTDGMHLSQEGEESCKHEEEESPGEQMNNNDNADQTKPESEVIDKSKAEASPTNKSAPQTNFIYLNSFGALFALIFLGSTVFIYVTSALGINTFSV</sequence>
<accession>A0ABD3NZP6</accession>
<dbReference type="InterPro" id="IPR018750">
    <property type="entry name" value="DUF2306_membrane"/>
</dbReference>
<keyword evidence="2" id="KW-1133">Transmembrane helix</keyword>
<dbReference type="Pfam" id="PF10067">
    <property type="entry name" value="DUF2306"/>
    <property type="match status" value="1"/>
</dbReference>
<feature type="transmembrane region" description="Helical" evidence="2">
    <location>
        <begin position="61"/>
        <end position="83"/>
    </location>
</feature>
<organism evidence="3 4">
    <name type="scientific">Cyclotella atomus</name>
    <dbReference type="NCBI Taxonomy" id="382360"/>
    <lineage>
        <taxon>Eukaryota</taxon>
        <taxon>Sar</taxon>
        <taxon>Stramenopiles</taxon>
        <taxon>Ochrophyta</taxon>
        <taxon>Bacillariophyta</taxon>
        <taxon>Coscinodiscophyceae</taxon>
        <taxon>Thalassiosirophycidae</taxon>
        <taxon>Stephanodiscales</taxon>
        <taxon>Stephanodiscaceae</taxon>
        <taxon>Cyclotella</taxon>
    </lineage>
</organism>
<feature type="transmembrane region" description="Helical" evidence="2">
    <location>
        <begin position="218"/>
        <end position="238"/>
    </location>
</feature>